<dbReference type="EMBL" id="JASNQZ010000015">
    <property type="protein sequence ID" value="KAL0947535.1"/>
    <property type="molecule type" value="Genomic_DNA"/>
</dbReference>
<name>A0ABR3IWD9_9AGAR</name>
<evidence type="ECO:0000313" key="2">
    <source>
        <dbReference type="Proteomes" id="UP001556367"/>
    </source>
</evidence>
<sequence>MTITRRCLRSTVPAPAIELRFSVRFFADNDRNSVTIDLDEKPSCAQHTSFICHKHVSYPLPRSPRSHLCPGRTGIQGKQWVDAKTTPIMSESAVSLCQPSKAPSRVH</sequence>
<dbReference type="Proteomes" id="UP001556367">
    <property type="component" value="Unassembled WGS sequence"/>
</dbReference>
<proteinExistence type="predicted"/>
<protein>
    <submittedName>
        <fullName evidence="1">Uncharacterized protein</fullName>
    </submittedName>
</protein>
<organism evidence="1 2">
    <name type="scientific">Hohenbuehelia grisea</name>
    <dbReference type="NCBI Taxonomy" id="104357"/>
    <lineage>
        <taxon>Eukaryota</taxon>
        <taxon>Fungi</taxon>
        <taxon>Dikarya</taxon>
        <taxon>Basidiomycota</taxon>
        <taxon>Agaricomycotina</taxon>
        <taxon>Agaricomycetes</taxon>
        <taxon>Agaricomycetidae</taxon>
        <taxon>Agaricales</taxon>
        <taxon>Pleurotineae</taxon>
        <taxon>Pleurotaceae</taxon>
        <taxon>Hohenbuehelia</taxon>
    </lineage>
</organism>
<gene>
    <name evidence="1" type="ORF">HGRIS_013631</name>
</gene>
<accession>A0ABR3IWD9</accession>
<comment type="caution">
    <text evidence="1">The sequence shown here is derived from an EMBL/GenBank/DDBJ whole genome shotgun (WGS) entry which is preliminary data.</text>
</comment>
<keyword evidence="2" id="KW-1185">Reference proteome</keyword>
<evidence type="ECO:0000313" key="1">
    <source>
        <dbReference type="EMBL" id="KAL0947535.1"/>
    </source>
</evidence>
<reference evidence="2" key="1">
    <citation type="submission" date="2024-06" db="EMBL/GenBank/DDBJ databases">
        <title>Multi-omics analyses provide insights into the biosynthesis of the anticancer antibiotic pleurotin in Hohenbuehelia grisea.</title>
        <authorList>
            <person name="Weaver J.A."/>
            <person name="Alberti F."/>
        </authorList>
    </citation>
    <scope>NUCLEOTIDE SEQUENCE [LARGE SCALE GENOMIC DNA]</scope>
    <source>
        <strain evidence="2">T-177</strain>
    </source>
</reference>